<dbReference type="EMBL" id="CP126220">
    <property type="protein sequence ID" value="WIA21521.1"/>
    <property type="molecule type" value="Genomic_DNA"/>
</dbReference>
<gene>
    <name evidence="6" type="ORF">OEZ85_000722</name>
</gene>
<feature type="compositionally biased region" description="Low complexity" evidence="4">
    <location>
        <begin position="64"/>
        <end position="105"/>
    </location>
</feature>
<evidence type="ECO:0000313" key="7">
    <source>
        <dbReference type="Proteomes" id="UP001244341"/>
    </source>
</evidence>
<evidence type="ECO:0000256" key="4">
    <source>
        <dbReference type="SAM" id="MobiDB-lite"/>
    </source>
</evidence>
<dbReference type="PANTHER" id="PTHR45931">
    <property type="entry name" value="SI:CH211-59O9.10"/>
    <property type="match status" value="1"/>
</dbReference>
<organism evidence="6 7">
    <name type="scientific">Tetradesmus obliquus</name>
    <name type="common">Green alga</name>
    <name type="synonym">Acutodesmus obliquus</name>
    <dbReference type="NCBI Taxonomy" id="3088"/>
    <lineage>
        <taxon>Eukaryota</taxon>
        <taxon>Viridiplantae</taxon>
        <taxon>Chlorophyta</taxon>
        <taxon>core chlorophytes</taxon>
        <taxon>Chlorophyceae</taxon>
        <taxon>CS clade</taxon>
        <taxon>Sphaeropleales</taxon>
        <taxon>Scenedesmaceae</taxon>
        <taxon>Tetradesmus</taxon>
    </lineage>
</organism>
<proteinExistence type="predicted"/>
<dbReference type="InterPro" id="IPR013083">
    <property type="entry name" value="Znf_RING/FYVE/PHD"/>
</dbReference>
<dbReference type="InterPro" id="IPR051834">
    <property type="entry name" value="RING_finger_E3_ligase"/>
</dbReference>
<dbReference type="PANTHER" id="PTHR45931:SF3">
    <property type="entry name" value="RING ZINC FINGER-CONTAINING PROTEIN"/>
    <property type="match status" value="1"/>
</dbReference>
<keyword evidence="3" id="KW-0862">Zinc</keyword>
<dbReference type="Pfam" id="PF13639">
    <property type="entry name" value="zf-RING_2"/>
    <property type="match status" value="1"/>
</dbReference>
<feature type="domain" description="RING-type" evidence="5">
    <location>
        <begin position="333"/>
        <end position="374"/>
    </location>
</feature>
<dbReference type="InterPro" id="IPR001841">
    <property type="entry name" value="Znf_RING"/>
</dbReference>
<accession>A0ABY8UJ61</accession>
<feature type="compositionally biased region" description="Low complexity" evidence="4">
    <location>
        <begin position="22"/>
        <end position="52"/>
    </location>
</feature>
<feature type="region of interest" description="Disordered" evidence="4">
    <location>
        <begin position="1"/>
        <end position="112"/>
    </location>
</feature>
<dbReference type="SMART" id="SM00184">
    <property type="entry name" value="RING"/>
    <property type="match status" value="1"/>
</dbReference>
<evidence type="ECO:0000313" key="6">
    <source>
        <dbReference type="EMBL" id="WIA21521.1"/>
    </source>
</evidence>
<protein>
    <recommendedName>
        <fullName evidence="5">RING-type domain-containing protein</fullName>
    </recommendedName>
</protein>
<name>A0ABY8UJ61_TETOB</name>
<keyword evidence="1" id="KW-0479">Metal-binding</keyword>
<evidence type="ECO:0000256" key="2">
    <source>
        <dbReference type="ARBA" id="ARBA00022771"/>
    </source>
</evidence>
<keyword evidence="7" id="KW-1185">Reference proteome</keyword>
<feature type="compositionally biased region" description="Acidic residues" evidence="4">
    <location>
        <begin position="9"/>
        <end position="18"/>
    </location>
</feature>
<reference evidence="6 7" key="1">
    <citation type="submission" date="2023-05" db="EMBL/GenBank/DDBJ databases">
        <title>A 100% complete, gapless, phased diploid assembly of the Scenedesmus obliquus UTEX 3031 genome.</title>
        <authorList>
            <person name="Biondi T.C."/>
            <person name="Hanschen E.R."/>
            <person name="Kwon T."/>
            <person name="Eng W."/>
            <person name="Kruse C.P.S."/>
            <person name="Koehler S.I."/>
            <person name="Kunde Y."/>
            <person name="Gleasner C.D."/>
            <person name="You Mak K.T."/>
            <person name="Polle J."/>
            <person name="Hovde B.T."/>
            <person name="Starkenburg S.R."/>
        </authorList>
    </citation>
    <scope>NUCLEOTIDE SEQUENCE [LARGE SCALE GENOMIC DNA]</scope>
    <source>
        <strain evidence="6 7">DOE0152z</strain>
    </source>
</reference>
<dbReference type="SUPFAM" id="SSF57850">
    <property type="entry name" value="RING/U-box"/>
    <property type="match status" value="1"/>
</dbReference>
<dbReference type="Gene3D" id="3.30.40.10">
    <property type="entry name" value="Zinc/RING finger domain, C3HC4 (zinc finger)"/>
    <property type="match status" value="1"/>
</dbReference>
<evidence type="ECO:0000256" key="3">
    <source>
        <dbReference type="ARBA" id="ARBA00022833"/>
    </source>
</evidence>
<sequence length="379" mass="39192">MPPLLDAPQSDEEGEDYFDFGPPLLQDAEAAPAQPATAAWWPRSMQQQQQRRLPPPPFQSMANAPAVAGVSGGARSRAGLASSSSGGGSSSSTSAPSTPAVMQPALVPPPVPRPHQRNFTLNAAQVAAIQQIQHDAQLPRGTPVAAAHGSGTVPTTPAAMPQARSPPGAPRPRPQPIPRQSYGLDALRALLSETQQQRQSRIMRSAADLAAGSSIDLLSPNAAALREVFLSSDMMQHMARMSTLFGIDAPDGGLPAGFSDAMMGGLGFGGRFGGGLSYEQLVNLEDVKVCVPAAVLDSLPRRHVAARAAAAAAAAAGEGDGAAAAGDVDDVICPVCQCELGGPELVVSLPCSHDFHDSCACQWLSKYSKKCPVCKKEVC</sequence>
<feature type="region of interest" description="Disordered" evidence="4">
    <location>
        <begin position="141"/>
        <end position="180"/>
    </location>
</feature>
<keyword evidence="2" id="KW-0863">Zinc-finger</keyword>
<dbReference type="Proteomes" id="UP001244341">
    <property type="component" value="Chromosome 13b"/>
</dbReference>
<evidence type="ECO:0000259" key="5">
    <source>
        <dbReference type="SMART" id="SM00184"/>
    </source>
</evidence>
<evidence type="ECO:0000256" key="1">
    <source>
        <dbReference type="ARBA" id="ARBA00022723"/>
    </source>
</evidence>
<feature type="compositionally biased region" description="Pro residues" evidence="4">
    <location>
        <begin position="167"/>
        <end position="177"/>
    </location>
</feature>